<dbReference type="InterPro" id="IPR002048">
    <property type="entry name" value="EF_hand_dom"/>
</dbReference>
<dbReference type="RefSeq" id="WP_119552727.1">
    <property type="nucleotide sequence ID" value="NZ_QXMN01000005.1"/>
</dbReference>
<reference evidence="5 6" key="1">
    <citation type="submission" date="2018-09" db="EMBL/GenBank/DDBJ databases">
        <title>Acidovorax cavernicola nov. sp. isolated from Gruta de las Maravillas (Aracena, Spain).</title>
        <authorList>
            <person name="Jurado V."/>
            <person name="Gutierrez-Patricio S."/>
            <person name="Gonzalez-Pimentel J.L."/>
            <person name="Miller A.Z."/>
            <person name="Laiz L."/>
            <person name="Saiz-Jimenez C."/>
        </authorList>
    </citation>
    <scope>NUCLEOTIDE SEQUENCE [LARGE SCALE GENOMIC DNA]</scope>
    <source>
        <strain evidence="5 6">1011MAR4D40.2</strain>
    </source>
</reference>
<dbReference type="Pfam" id="PF13499">
    <property type="entry name" value="EF-hand_7"/>
    <property type="match status" value="1"/>
</dbReference>
<keyword evidence="6" id="KW-1185">Reference proteome</keyword>
<keyword evidence="3" id="KW-0732">Signal</keyword>
<evidence type="ECO:0000256" key="2">
    <source>
        <dbReference type="ARBA" id="ARBA00022737"/>
    </source>
</evidence>
<keyword evidence="1" id="KW-0479">Metal-binding</keyword>
<dbReference type="InterPro" id="IPR011992">
    <property type="entry name" value="EF-hand-dom_pair"/>
</dbReference>
<evidence type="ECO:0000313" key="5">
    <source>
        <dbReference type="EMBL" id="RIX83184.1"/>
    </source>
</evidence>
<dbReference type="PANTHER" id="PTHR10827:SF98">
    <property type="entry name" value="45 KDA CALCIUM-BINDING PROTEIN"/>
    <property type="match status" value="1"/>
</dbReference>
<name>A0A9X8D7C4_9BURK</name>
<proteinExistence type="predicted"/>
<feature type="chain" id="PRO_5040927645" evidence="3">
    <location>
        <begin position="18"/>
        <end position="123"/>
    </location>
</feature>
<dbReference type="InterPro" id="IPR018247">
    <property type="entry name" value="EF_Hand_1_Ca_BS"/>
</dbReference>
<dbReference type="SMART" id="SM00054">
    <property type="entry name" value="EFh"/>
    <property type="match status" value="3"/>
</dbReference>
<accession>A0A9X8D7C4</accession>
<dbReference type="GO" id="GO:0005509">
    <property type="term" value="F:calcium ion binding"/>
    <property type="evidence" value="ECO:0007669"/>
    <property type="project" value="InterPro"/>
</dbReference>
<comment type="caution">
    <text evidence="5">The sequence shown here is derived from an EMBL/GenBank/DDBJ whole genome shotgun (WGS) entry which is preliminary data.</text>
</comment>
<feature type="domain" description="EF-hand" evidence="4">
    <location>
        <begin position="22"/>
        <end position="56"/>
    </location>
</feature>
<dbReference type="OrthoDB" id="6706523at2"/>
<protein>
    <submittedName>
        <fullName evidence="5">EF-hand domain-containing protein</fullName>
    </submittedName>
</protein>
<dbReference type="PROSITE" id="PS50222">
    <property type="entry name" value="EF_HAND_2"/>
    <property type="match status" value="3"/>
</dbReference>
<evidence type="ECO:0000256" key="3">
    <source>
        <dbReference type="SAM" id="SignalP"/>
    </source>
</evidence>
<sequence length="123" mass="13631">MKKIALLTLFAAVSALAAMPDQKQTYIDKTFASMDTNGDGRVDKTEYTSFQQSRFKNRAQAVDAAFEELDKDKDGKISKAEAIVVPEISRYFDGLDADKDGVLSREEMQRAMIAAQTAESPEK</sequence>
<organism evidence="5 6">
    <name type="scientific">Acidovorax cavernicola</name>
    <dbReference type="NCBI Taxonomy" id="1675792"/>
    <lineage>
        <taxon>Bacteria</taxon>
        <taxon>Pseudomonadati</taxon>
        <taxon>Pseudomonadota</taxon>
        <taxon>Betaproteobacteria</taxon>
        <taxon>Burkholderiales</taxon>
        <taxon>Comamonadaceae</taxon>
        <taxon>Acidovorax</taxon>
    </lineage>
</organism>
<dbReference type="SUPFAM" id="SSF47473">
    <property type="entry name" value="EF-hand"/>
    <property type="match status" value="1"/>
</dbReference>
<dbReference type="PANTHER" id="PTHR10827">
    <property type="entry name" value="RETICULOCALBIN"/>
    <property type="match status" value="1"/>
</dbReference>
<evidence type="ECO:0000256" key="1">
    <source>
        <dbReference type="ARBA" id="ARBA00022723"/>
    </source>
</evidence>
<dbReference type="PROSITE" id="PS00018">
    <property type="entry name" value="EF_HAND_1"/>
    <property type="match status" value="1"/>
</dbReference>
<gene>
    <name evidence="5" type="ORF">D3H34_07030</name>
</gene>
<dbReference type="AlphaFoldDB" id="A0A9X8D7C4"/>
<feature type="domain" description="EF-hand" evidence="4">
    <location>
        <begin position="95"/>
        <end position="118"/>
    </location>
</feature>
<dbReference type="Gene3D" id="1.10.238.10">
    <property type="entry name" value="EF-hand"/>
    <property type="match status" value="2"/>
</dbReference>
<evidence type="ECO:0000313" key="6">
    <source>
        <dbReference type="Proteomes" id="UP000265619"/>
    </source>
</evidence>
<feature type="signal peptide" evidence="3">
    <location>
        <begin position="1"/>
        <end position="17"/>
    </location>
</feature>
<feature type="domain" description="EF-hand" evidence="4">
    <location>
        <begin position="57"/>
        <end position="92"/>
    </location>
</feature>
<dbReference type="EMBL" id="QXMN01000005">
    <property type="protein sequence ID" value="RIX83184.1"/>
    <property type="molecule type" value="Genomic_DNA"/>
</dbReference>
<evidence type="ECO:0000259" key="4">
    <source>
        <dbReference type="PROSITE" id="PS50222"/>
    </source>
</evidence>
<dbReference type="Proteomes" id="UP000265619">
    <property type="component" value="Unassembled WGS sequence"/>
</dbReference>
<keyword evidence="2" id="KW-0677">Repeat</keyword>
<dbReference type="Pfam" id="PF13202">
    <property type="entry name" value="EF-hand_5"/>
    <property type="match status" value="1"/>
</dbReference>